<dbReference type="SUPFAM" id="SSF82199">
    <property type="entry name" value="SET domain"/>
    <property type="match status" value="1"/>
</dbReference>
<dbReference type="EC" id="2.1.1.359" evidence="4"/>
<proteinExistence type="predicted"/>
<evidence type="ECO:0000256" key="12">
    <source>
        <dbReference type="ARBA" id="ARBA00030091"/>
    </source>
</evidence>
<dbReference type="Pfam" id="PF00856">
    <property type="entry name" value="SET"/>
    <property type="match status" value="1"/>
</dbReference>
<comment type="catalytic activity">
    <reaction evidence="13">
        <text>L-lysyl(36)-[histone H3] + 3 S-adenosyl-L-methionine = N(6),N(6),N(6)-trimethyl-L-lysyl(36)-[histone H3] + 3 S-adenosyl-L-homocysteine + 3 H(+)</text>
        <dbReference type="Rhea" id="RHEA:60324"/>
        <dbReference type="Rhea" id="RHEA-COMP:9785"/>
        <dbReference type="Rhea" id="RHEA-COMP:15536"/>
        <dbReference type="ChEBI" id="CHEBI:15378"/>
        <dbReference type="ChEBI" id="CHEBI:29969"/>
        <dbReference type="ChEBI" id="CHEBI:57856"/>
        <dbReference type="ChEBI" id="CHEBI:59789"/>
        <dbReference type="ChEBI" id="CHEBI:61961"/>
        <dbReference type="EC" id="2.1.1.359"/>
    </reaction>
</comment>
<dbReference type="InterPro" id="IPR001214">
    <property type="entry name" value="SET_dom"/>
</dbReference>
<dbReference type="Pfam" id="PF17907">
    <property type="entry name" value="AWS"/>
    <property type="match status" value="1"/>
</dbReference>
<dbReference type="GO" id="GO:0005694">
    <property type="term" value="C:chromosome"/>
    <property type="evidence" value="ECO:0007669"/>
    <property type="project" value="UniProtKB-SubCell"/>
</dbReference>
<dbReference type="PANTHER" id="PTHR46711:SF1">
    <property type="entry name" value="HISTONE-LYSINE N-METHYLTRANSFERASE SETD2"/>
    <property type="match status" value="1"/>
</dbReference>
<dbReference type="Proteomes" id="UP000242381">
    <property type="component" value="Unassembled WGS sequence"/>
</dbReference>
<dbReference type="InterPro" id="IPR003616">
    <property type="entry name" value="Post-SET_dom"/>
</dbReference>
<dbReference type="InterPro" id="IPR001202">
    <property type="entry name" value="WW_dom"/>
</dbReference>
<comment type="function">
    <text evidence="1">Histone methyltransferase that trimethylates histone H3 'Lys-36' forming H3K36me3. Involved in transcription elongation as well as in transcription repression.</text>
</comment>
<evidence type="ECO:0000259" key="18">
    <source>
        <dbReference type="PROSITE" id="PS51215"/>
    </source>
</evidence>
<name>A0A1X0SD36_RHIZD</name>
<dbReference type="PROSITE" id="PS51215">
    <property type="entry name" value="AWS"/>
    <property type="match status" value="1"/>
</dbReference>
<evidence type="ECO:0000256" key="5">
    <source>
        <dbReference type="ARBA" id="ARBA00022454"/>
    </source>
</evidence>
<keyword evidence="11" id="KW-0539">Nucleus</keyword>
<reference evidence="19 20" key="1">
    <citation type="journal article" date="2016" name="Proc. Natl. Acad. Sci. U.S.A.">
        <title>Lipid metabolic changes in an early divergent fungus govern the establishment of a mutualistic symbiosis with endobacteria.</title>
        <authorList>
            <person name="Lastovetsky O.A."/>
            <person name="Gaspar M.L."/>
            <person name="Mondo S.J."/>
            <person name="LaButti K.M."/>
            <person name="Sandor L."/>
            <person name="Grigoriev I.V."/>
            <person name="Henry S.A."/>
            <person name="Pawlowska T.E."/>
        </authorList>
    </citation>
    <scope>NUCLEOTIDE SEQUENCE [LARGE SCALE GENOMIC DNA]</scope>
    <source>
        <strain evidence="19 20">ATCC 11559</strain>
    </source>
</reference>
<dbReference type="GO" id="GO:0006355">
    <property type="term" value="P:regulation of DNA-templated transcription"/>
    <property type="evidence" value="ECO:0007669"/>
    <property type="project" value="InterPro"/>
</dbReference>
<dbReference type="InterPro" id="IPR035441">
    <property type="entry name" value="TFIIS/LEDGF_dom_sf"/>
</dbReference>
<evidence type="ECO:0000259" key="17">
    <source>
        <dbReference type="PROSITE" id="PS50868"/>
    </source>
</evidence>
<dbReference type="VEuPathDB" id="FungiDB:BCV72DRAFT_219765"/>
<dbReference type="InterPro" id="IPR036020">
    <property type="entry name" value="WW_dom_sf"/>
</dbReference>
<dbReference type="Gene3D" id="2.170.270.10">
    <property type="entry name" value="SET domain"/>
    <property type="match status" value="1"/>
</dbReference>
<dbReference type="PROSITE" id="PS50280">
    <property type="entry name" value="SET"/>
    <property type="match status" value="1"/>
</dbReference>
<dbReference type="SMART" id="SM00456">
    <property type="entry name" value="WW"/>
    <property type="match status" value="1"/>
</dbReference>
<dbReference type="SMART" id="SM00317">
    <property type="entry name" value="SET"/>
    <property type="match status" value="1"/>
</dbReference>
<evidence type="ECO:0000256" key="3">
    <source>
        <dbReference type="ARBA" id="ARBA00004286"/>
    </source>
</evidence>
<dbReference type="Gene3D" id="1.10.1740.100">
    <property type="entry name" value="Set2, Rpb1 interacting domain"/>
    <property type="match status" value="1"/>
</dbReference>
<accession>A0A1X0SD36</accession>
<feature type="domain" description="WW" evidence="15">
    <location>
        <begin position="867"/>
        <end position="900"/>
    </location>
</feature>
<dbReference type="GO" id="GO:0005634">
    <property type="term" value="C:nucleus"/>
    <property type="evidence" value="ECO:0007669"/>
    <property type="project" value="UniProtKB-SubCell"/>
</dbReference>
<dbReference type="SUPFAM" id="SSF47676">
    <property type="entry name" value="Conserved domain common to transcription factors TFIIS, elongin A, CRSP70"/>
    <property type="match status" value="1"/>
</dbReference>
<organism evidence="19 20">
    <name type="scientific">Rhizopus microsporus</name>
    <dbReference type="NCBI Taxonomy" id="58291"/>
    <lineage>
        <taxon>Eukaryota</taxon>
        <taxon>Fungi</taxon>
        <taxon>Fungi incertae sedis</taxon>
        <taxon>Mucoromycota</taxon>
        <taxon>Mucoromycotina</taxon>
        <taxon>Mucoromycetes</taxon>
        <taxon>Mucorales</taxon>
        <taxon>Mucorineae</taxon>
        <taxon>Rhizopodaceae</taxon>
        <taxon>Rhizopus</taxon>
    </lineage>
</organism>
<dbReference type="AlphaFoldDB" id="A0A1X0SD36"/>
<dbReference type="GO" id="GO:0032259">
    <property type="term" value="P:methylation"/>
    <property type="evidence" value="ECO:0007669"/>
    <property type="project" value="UniProtKB-KW"/>
</dbReference>
<evidence type="ECO:0000313" key="19">
    <source>
        <dbReference type="EMBL" id="ORE22163.1"/>
    </source>
</evidence>
<dbReference type="InterPro" id="IPR013257">
    <property type="entry name" value="SRI"/>
</dbReference>
<protein>
    <recommendedName>
        <fullName evidence="4">[histone H3]-lysine(36) N-trimethyltransferase</fullName>
        <ecNumber evidence="4">2.1.1.359</ecNumber>
    </recommendedName>
    <alternativeName>
        <fullName evidence="12">SET domain-containing protein 2</fullName>
    </alternativeName>
</protein>
<dbReference type="Pfam" id="PF00397">
    <property type="entry name" value="WW"/>
    <property type="match status" value="1"/>
</dbReference>
<dbReference type="CDD" id="cd19172">
    <property type="entry name" value="SET_SETD2"/>
    <property type="match status" value="1"/>
</dbReference>
<feature type="domain" description="AWS" evidence="18">
    <location>
        <begin position="361"/>
        <end position="416"/>
    </location>
</feature>
<feature type="compositionally biased region" description="Low complexity" evidence="14">
    <location>
        <begin position="237"/>
        <end position="248"/>
    </location>
</feature>
<keyword evidence="5" id="KW-0158">Chromosome</keyword>
<feature type="region of interest" description="Disordered" evidence="14">
    <location>
        <begin position="232"/>
        <end position="251"/>
    </location>
</feature>
<dbReference type="EMBL" id="KV921270">
    <property type="protein sequence ID" value="ORE22163.1"/>
    <property type="molecule type" value="Genomic_DNA"/>
</dbReference>
<dbReference type="Pfam" id="PF08236">
    <property type="entry name" value="SRI"/>
    <property type="match status" value="1"/>
</dbReference>
<dbReference type="InterPro" id="IPR046341">
    <property type="entry name" value="SET_dom_sf"/>
</dbReference>
<evidence type="ECO:0000256" key="11">
    <source>
        <dbReference type="ARBA" id="ARBA00023242"/>
    </source>
</evidence>
<evidence type="ECO:0000256" key="2">
    <source>
        <dbReference type="ARBA" id="ARBA00004123"/>
    </source>
</evidence>
<keyword evidence="10" id="KW-0804">Transcription</keyword>
<keyword evidence="6" id="KW-0489">Methyltransferase</keyword>
<gene>
    <name evidence="19" type="ORF">BCV71DRAFT_253180</name>
</gene>
<evidence type="ECO:0000259" key="15">
    <source>
        <dbReference type="PROSITE" id="PS50020"/>
    </source>
</evidence>
<feature type="domain" description="Post-SET" evidence="17">
    <location>
        <begin position="542"/>
        <end position="558"/>
    </location>
</feature>
<dbReference type="PROSITE" id="PS50020">
    <property type="entry name" value="WW_DOMAIN_2"/>
    <property type="match status" value="1"/>
</dbReference>
<evidence type="ECO:0000256" key="8">
    <source>
        <dbReference type="ARBA" id="ARBA00022691"/>
    </source>
</evidence>
<dbReference type="CDD" id="cd00201">
    <property type="entry name" value="WW"/>
    <property type="match status" value="1"/>
</dbReference>
<keyword evidence="8" id="KW-0949">S-adenosyl-L-methionine</keyword>
<dbReference type="InterPro" id="IPR017923">
    <property type="entry name" value="TFIIS_N"/>
</dbReference>
<dbReference type="Gene3D" id="2.20.70.10">
    <property type="match status" value="1"/>
</dbReference>
<evidence type="ECO:0000256" key="7">
    <source>
        <dbReference type="ARBA" id="ARBA00022679"/>
    </source>
</evidence>
<dbReference type="Pfam" id="PF08711">
    <property type="entry name" value="Med26"/>
    <property type="match status" value="1"/>
</dbReference>
<dbReference type="PROSITE" id="PS50868">
    <property type="entry name" value="POST_SET"/>
    <property type="match status" value="1"/>
</dbReference>
<dbReference type="SMART" id="SM00508">
    <property type="entry name" value="PostSET"/>
    <property type="match status" value="1"/>
</dbReference>
<evidence type="ECO:0000256" key="1">
    <source>
        <dbReference type="ARBA" id="ARBA00003901"/>
    </source>
</evidence>
<evidence type="ECO:0000256" key="6">
    <source>
        <dbReference type="ARBA" id="ARBA00022603"/>
    </source>
</evidence>
<feature type="compositionally biased region" description="Pro residues" evidence="14">
    <location>
        <begin position="906"/>
        <end position="932"/>
    </location>
</feature>
<evidence type="ECO:0000259" key="16">
    <source>
        <dbReference type="PROSITE" id="PS50280"/>
    </source>
</evidence>
<dbReference type="InterPro" id="IPR038190">
    <property type="entry name" value="SRI_sf"/>
</dbReference>
<comment type="subcellular location">
    <subcellularLocation>
        <location evidence="3">Chromosome</location>
    </subcellularLocation>
    <subcellularLocation>
        <location evidence="2">Nucleus</location>
    </subcellularLocation>
</comment>
<dbReference type="SUPFAM" id="SSF51045">
    <property type="entry name" value="WW domain"/>
    <property type="match status" value="1"/>
</dbReference>
<feature type="domain" description="SET" evidence="16">
    <location>
        <begin position="418"/>
        <end position="535"/>
    </location>
</feature>
<evidence type="ECO:0000256" key="9">
    <source>
        <dbReference type="ARBA" id="ARBA00023015"/>
    </source>
</evidence>
<feature type="region of interest" description="Disordered" evidence="14">
    <location>
        <begin position="900"/>
        <end position="970"/>
    </location>
</feature>
<dbReference type="GO" id="GO:0140955">
    <property type="term" value="F:histone H3K36 trimethyltransferase activity"/>
    <property type="evidence" value="ECO:0007669"/>
    <property type="project" value="UniProtKB-EC"/>
</dbReference>
<dbReference type="PANTHER" id="PTHR46711">
    <property type="entry name" value="HISTONE-LYSINE N-METHYLTRANSFERASE SETD2"/>
    <property type="match status" value="1"/>
</dbReference>
<dbReference type="SMART" id="SM00570">
    <property type="entry name" value="AWS"/>
    <property type="match status" value="1"/>
</dbReference>
<evidence type="ECO:0000256" key="4">
    <source>
        <dbReference type="ARBA" id="ARBA00012178"/>
    </source>
</evidence>
<keyword evidence="9" id="KW-0805">Transcription regulation</keyword>
<dbReference type="InterPro" id="IPR042294">
    <property type="entry name" value="SETD2_animal"/>
</dbReference>
<evidence type="ECO:0000256" key="13">
    <source>
        <dbReference type="ARBA" id="ARBA00047545"/>
    </source>
</evidence>
<keyword evidence="7" id="KW-0808">Transferase</keyword>
<evidence type="ECO:0000313" key="20">
    <source>
        <dbReference type="Proteomes" id="UP000242381"/>
    </source>
</evidence>
<evidence type="ECO:0000256" key="14">
    <source>
        <dbReference type="SAM" id="MobiDB-lite"/>
    </source>
</evidence>
<evidence type="ECO:0000256" key="10">
    <source>
        <dbReference type="ARBA" id="ARBA00023163"/>
    </source>
</evidence>
<dbReference type="OMA" id="KMIVRLH"/>
<sequence length="1044" mass="120808">MIHQIYHTDLIMKQLYKLTLNHHHFPKEDQNASEESLQLTESQIREHDGLITFGETLGQPTLTKAISDAKGKIIGLKQNVMRQLIPILRRALQAIIVLNPKQQWALFRSSSKNEYTKAKGWIDFNVTDHDHQVIIIYFHGNTANVQREDHPKIKVVDSGMTLNDDSTFNNTHSFQVLDTPCNPSKVNVVQVTSSTNTSQKMWDRMKQNTKEQEHQSIVVKTSMFEFHFEFGSKRPPSSAAATTSTCTSQEQDDAYYNSEQEENFEQEHELTTLEHGEKEGLSEGYVAEYEKSFTSDEEEDIDIMDDDNSIQKMKPSYHRDQQVKMIDTKQLPSATAEAMEMYENISENIYIGSATGRSMAEESMPCECKYDPDQDNPSEACGDDTTCINRMMFMECMVQDCPCGIFCRNRRFQLGQYARVDVIKTEKKGYGLRALTDLSNNSFIMEYVGEVITQNEFLKRTREYDAQGFKHYYFMTLKNDEVIDATKKGCLARFMNHSCRPNCVTQKWVIGKKMRIGIFTNRDIKAGEELTFDYKFERYGAVAQPCFCGEVNCKGYIGATTTLTMPAVDIDERMSTDTSSYSSEDEDEIDIQKIQPLQDIDKVQSFVKKMLNSVGKPRLVNKLLMRLKLTNPHNSYGKEILKMIVRLHGLKLFKFWLSEWKHDDDIVCKTLEALEQLPLANRNGLEDCKLFDIVDKFTEHENDTIRQLSIGLLHKWSQLKSVYRIPKRSHAEVTDHVHSDTEQSPIVQPIVDIKESHSVANTKEEHTKPKKHKLFRKRMRIESTRELFDPDEDYYEYIPLSVTYEDLARLMQYPSLQPNNIPVKNNTQFVHSQQYDLYDYNNYYYYQYYYNYYYPQQQQQQQQQQQEPLPANWQLIMNEDGTYYYYNALTQQVQWEIPTEQSSLLPQPPPPPPPPPPLDTALPPPPPPPPSLPSVSSSPLPPSPTSHRTTEKASTPEASEAEEEKEGLGEVELKNEIGKVVTKYLSLADQQCLWKGDKHVFKDMARKMTHYIVDKEIKSGRKIKALDSSLRVKIERFIDTFKQL</sequence>
<dbReference type="InterPro" id="IPR006560">
    <property type="entry name" value="AWS_dom"/>
</dbReference>
<dbReference type="InterPro" id="IPR044437">
    <property type="entry name" value="SETD2/Set2_SET"/>
</dbReference>